<name>A0ABQ1GKR6_9GAMM</name>
<gene>
    <name evidence="7" type="ORF">GCM10010981_38590</name>
</gene>
<dbReference type="SUPFAM" id="SSF52540">
    <property type="entry name" value="P-loop containing nucleoside triphosphate hydrolases"/>
    <property type="match status" value="1"/>
</dbReference>
<dbReference type="PANTHER" id="PTHR45900">
    <property type="entry name" value="RECA"/>
    <property type="match status" value="1"/>
</dbReference>
<keyword evidence="4" id="KW-0067">ATP-binding</keyword>
<dbReference type="Gene3D" id="3.40.50.300">
    <property type="entry name" value="P-loop containing nucleotide triphosphate hydrolases"/>
    <property type="match status" value="1"/>
</dbReference>
<dbReference type="InterPro" id="IPR049428">
    <property type="entry name" value="RecA-like_N"/>
</dbReference>
<comment type="similarity">
    <text evidence="1">Belongs to the RecA family.</text>
</comment>
<evidence type="ECO:0000256" key="2">
    <source>
        <dbReference type="ARBA" id="ARBA00015553"/>
    </source>
</evidence>
<evidence type="ECO:0000259" key="6">
    <source>
        <dbReference type="Pfam" id="PF00154"/>
    </source>
</evidence>
<evidence type="ECO:0000256" key="4">
    <source>
        <dbReference type="ARBA" id="ARBA00022840"/>
    </source>
</evidence>
<comment type="caution">
    <text evidence="7">The sequence shown here is derived from an EMBL/GenBank/DDBJ whole genome shotgun (WGS) entry which is preliminary data.</text>
</comment>
<evidence type="ECO:0000313" key="7">
    <source>
        <dbReference type="EMBL" id="GGA45764.1"/>
    </source>
</evidence>
<evidence type="ECO:0000256" key="5">
    <source>
        <dbReference type="ARBA" id="ARBA00023172"/>
    </source>
</evidence>
<evidence type="ECO:0000256" key="3">
    <source>
        <dbReference type="ARBA" id="ARBA00022741"/>
    </source>
</evidence>
<keyword evidence="3" id="KW-0547">Nucleotide-binding</keyword>
<dbReference type="Proteomes" id="UP000620046">
    <property type="component" value="Unassembled WGS sequence"/>
</dbReference>
<dbReference type="EMBL" id="BMJA01000004">
    <property type="protein sequence ID" value="GGA45764.1"/>
    <property type="molecule type" value="Genomic_DNA"/>
</dbReference>
<organism evidence="7 8">
    <name type="scientific">Dyella nitratireducens</name>
    <dbReference type="NCBI Taxonomy" id="1849580"/>
    <lineage>
        <taxon>Bacteria</taxon>
        <taxon>Pseudomonadati</taxon>
        <taxon>Pseudomonadota</taxon>
        <taxon>Gammaproteobacteria</taxon>
        <taxon>Lysobacterales</taxon>
        <taxon>Rhodanobacteraceae</taxon>
        <taxon>Dyella</taxon>
    </lineage>
</organism>
<evidence type="ECO:0000313" key="8">
    <source>
        <dbReference type="Proteomes" id="UP000620046"/>
    </source>
</evidence>
<proteinExistence type="inferred from homology"/>
<protein>
    <recommendedName>
        <fullName evidence="2">Protein RecA</fullName>
    </recommendedName>
</protein>
<dbReference type="PANTHER" id="PTHR45900:SF1">
    <property type="entry name" value="MITOCHONDRIAL DNA REPAIR PROTEIN RECA HOMOLOG-RELATED"/>
    <property type="match status" value="1"/>
</dbReference>
<dbReference type="InterPro" id="IPR027417">
    <property type="entry name" value="P-loop_NTPase"/>
</dbReference>
<dbReference type="InterPro" id="IPR013765">
    <property type="entry name" value="DNA_recomb/repair_RecA"/>
</dbReference>
<keyword evidence="8" id="KW-1185">Reference proteome</keyword>
<feature type="domain" description="RecA-like N-terminal" evidence="6">
    <location>
        <begin position="20"/>
        <end position="73"/>
    </location>
</feature>
<dbReference type="Pfam" id="PF00154">
    <property type="entry name" value="RecA_N"/>
    <property type="match status" value="1"/>
</dbReference>
<sequence>MLATTTTNSGIKTMDDNKRKALASALGQIEKQFGKGAVMRLGDRTDDNIETVSTGSLGLDIALGVGGLPRGRVKLPEERRHGGLRRRRACA</sequence>
<keyword evidence="5" id="KW-0233">DNA recombination</keyword>
<reference evidence="8" key="1">
    <citation type="journal article" date="2019" name="Int. J. Syst. Evol. Microbiol.">
        <title>The Global Catalogue of Microorganisms (GCM) 10K type strain sequencing project: providing services to taxonomists for standard genome sequencing and annotation.</title>
        <authorList>
            <consortium name="The Broad Institute Genomics Platform"/>
            <consortium name="The Broad Institute Genome Sequencing Center for Infectious Disease"/>
            <person name="Wu L."/>
            <person name="Ma J."/>
        </authorList>
    </citation>
    <scope>NUCLEOTIDE SEQUENCE [LARGE SCALE GENOMIC DNA]</scope>
    <source>
        <strain evidence="8">CGMCC 1.15439</strain>
    </source>
</reference>
<evidence type="ECO:0000256" key="1">
    <source>
        <dbReference type="ARBA" id="ARBA00009391"/>
    </source>
</evidence>
<accession>A0ABQ1GKR6</accession>